<evidence type="ECO:0000313" key="1">
    <source>
        <dbReference type="EMBL" id="CAI3953225.1"/>
    </source>
</evidence>
<protein>
    <submittedName>
        <fullName evidence="1">Uncharacterized protein</fullName>
    </submittedName>
</protein>
<organism evidence="1 2">
    <name type="scientific">Commensalibacter papalotli</name>
    <name type="common">ex Botero et al. 2024</name>
    <dbReference type="NCBI Taxonomy" id="2972766"/>
    <lineage>
        <taxon>Bacteria</taxon>
        <taxon>Pseudomonadati</taxon>
        <taxon>Pseudomonadota</taxon>
        <taxon>Alphaproteobacteria</taxon>
        <taxon>Acetobacterales</taxon>
        <taxon>Acetobacteraceae</taxon>
    </lineage>
</organism>
<keyword evidence="2" id="KW-1185">Reference proteome</keyword>
<reference evidence="1" key="1">
    <citation type="submission" date="2022-10" db="EMBL/GenBank/DDBJ databases">
        <authorList>
            <person name="Botero Cardona J."/>
        </authorList>
    </citation>
    <scope>NUCLEOTIDE SEQUENCE</scope>
    <source>
        <strain evidence="1">R-83534</strain>
    </source>
</reference>
<comment type="caution">
    <text evidence="1">The sequence shown here is derived from an EMBL/GenBank/DDBJ whole genome shotgun (WGS) entry which is preliminary data.</text>
</comment>
<accession>A0ABN8WGK4</accession>
<sequence length="65" mass="7295">MSAFVLFIPLSAFADAPQFSDYLVPEIYQGANHPAIDEGRFGDFFPERQKALENQKVNYAGQTPE</sequence>
<proteinExistence type="predicted"/>
<gene>
    <name evidence="1" type="ORF">R83534S58_LOCUS1841</name>
</gene>
<name>A0ABN8WGK4_9PROT</name>
<dbReference type="RefSeq" id="WP_034340364.1">
    <property type="nucleotide sequence ID" value="NZ_CAMXCH010000004.1"/>
</dbReference>
<dbReference type="EMBL" id="CAMXCH010000004">
    <property type="protein sequence ID" value="CAI3953225.1"/>
    <property type="molecule type" value="Genomic_DNA"/>
</dbReference>
<evidence type="ECO:0000313" key="2">
    <source>
        <dbReference type="Proteomes" id="UP001154272"/>
    </source>
</evidence>
<dbReference type="Proteomes" id="UP001154272">
    <property type="component" value="Unassembled WGS sequence"/>
</dbReference>